<dbReference type="AlphaFoldDB" id="V6LDD8"/>
<evidence type="ECO:0000313" key="1">
    <source>
        <dbReference type="EMBL" id="EST41671.1"/>
    </source>
</evidence>
<protein>
    <submittedName>
        <fullName evidence="1">Uncharacterized protein</fullName>
    </submittedName>
</protein>
<proteinExistence type="predicted"/>
<sequence>MLSERIEAEIATCRRRADALAGQLSASPAPFKVPRFELHGPQPSDLEQQLDHLNAEMAMQPSYTGQMNLLAEHHALVTQVMSRNAPFPAQLAAMDRALALLSHQVQHLASLE</sequence>
<accession>V6LDD8</accession>
<name>V6LDD8_9EUKA</name>
<reference evidence="1" key="1">
    <citation type="journal article" date="2014" name="PLoS Genet.">
        <title>The Genome of Spironucleus salmonicida Highlights a Fish Pathogen Adapted to Fluctuating Environments.</title>
        <authorList>
            <person name="Xu F."/>
            <person name="Jerlstrom-Hultqvist J."/>
            <person name="Einarsson E."/>
            <person name="Astvaldsson A."/>
            <person name="Svard S.G."/>
            <person name="Andersson J.O."/>
        </authorList>
    </citation>
    <scope>NUCLEOTIDE SEQUENCE</scope>
</reference>
<organism evidence="1">
    <name type="scientific">Spironucleus salmonicida</name>
    <dbReference type="NCBI Taxonomy" id="348837"/>
    <lineage>
        <taxon>Eukaryota</taxon>
        <taxon>Metamonada</taxon>
        <taxon>Diplomonadida</taxon>
        <taxon>Hexamitidae</taxon>
        <taxon>Hexamitinae</taxon>
        <taxon>Spironucleus</taxon>
    </lineage>
</organism>
<dbReference type="EMBL" id="KI546168">
    <property type="protein sequence ID" value="EST41671.1"/>
    <property type="molecule type" value="Genomic_DNA"/>
</dbReference>
<gene>
    <name evidence="1" type="ORF">SS50377_18759</name>
</gene>